<protein>
    <submittedName>
        <fullName evidence="1">GNAT family N-acetyltransferase</fullName>
    </submittedName>
</protein>
<dbReference type="InterPro" id="IPR016181">
    <property type="entry name" value="Acyl_CoA_acyltransferase"/>
</dbReference>
<accession>A0ABU3DD87</accession>
<keyword evidence="2" id="KW-1185">Reference proteome</keyword>
<dbReference type="RefSeq" id="WP_311688544.1">
    <property type="nucleotide sequence ID" value="NZ_JAVRHL010000001.1"/>
</dbReference>
<reference evidence="1 2" key="1">
    <citation type="submission" date="2023-09" db="EMBL/GenBank/DDBJ databases">
        <authorList>
            <person name="Rey-Velasco X."/>
        </authorList>
    </citation>
    <scope>NUCLEOTIDE SEQUENCE [LARGE SCALE GENOMIC DNA]</scope>
    <source>
        <strain evidence="1 2">F158</strain>
    </source>
</reference>
<sequence>MSSGGTAPGAYDHAAMLGAVMPVLLTARLRLRAPRLSDFEAWHIVTGGSRDAAHARFGSMLAGWSLDGTGYWVAERRQGGGIAGFVPVAAESEGPGPVRLMRPAAERAGLGEEASIAAADHARALTGPRNYVSYLDTAILRSARRAGAAALPSGRRA</sequence>
<name>A0ABU3DD87_9RHOB</name>
<dbReference type="SUPFAM" id="SSF55729">
    <property type="entry name" value="Acyl-CoA N-acyltransferases (Nat)"/>
    <property type="match status" value="1"/>
</dbReference>
<evidence type="ECO:0000313" key="2">
    <source>
        <dbReference type="Proteomes" id="UP001265259"/>
    </source>
</evidence>
<comment type="caution">
    <text evidence="1">The sequence shown here is derived from an EMBL/GenBank/DDBJ whole genome shotgun (WGS) entry which is preliminary data.</text>
</comment>
<evidence type="ECO:0000313" key="1">
    <source>
        <dbReference type="EMBL" id="MDT0681117.1"/>
    </source>
</evidence>
<proteinExistence type="predicted"/>
<dbReference type="EMBL" id="JAVRHL010000001">
    <property type="protein sequence ID" value="MDT0681117.1"/>
    <property type="molecule type" value="Genomic_DNA"/>
</dbReference>
<dbReference type="Gene3D" id="3.40.630.30">
    <property type="match status" value="1"/>
</dbReference>
<gene>
    <name evidence="1" type="ORF">RM543_00350</name>
</gene>
<dbReference type="Proteomes" id="UP001265259">
    <property type="component" value="Unassembled WGS sequence"/>
</dbReference>
<organism evidence="1 2">
    <name type="scientific">Tropicimonas omnivorans</name>
    <dbReference type="NCBI Taxonomy" id="3075590"/>
    <lineage>
        <taxon>Bacteria</taxon>
        <taxon>Pseudomonadati</taxon>
        <taxon>Pseudomonadota</taxon>
        <taxon>Alphaproteobacteria</taxon>
        <taxon>Rhodobacterales</taxon>
        <taxon>Roseobacteraceae</taxon>
        <taxon>Tropicimonas</taxon>
    </lineage>
</organism>